<organism evidence="2 3">
    <name type="scientific">Candidatus Roizmanbacteria bacterium RIFCSPLOWO2_01_FULL_35_13</name>
    <dbReference type="NCBI Taxonomy" id="1802055"/>
    <lineage>
        <taxon>Bacteria</taxon>
        <taxon>Candidatus Roizmaniibacteriota</taxon>
    </lineage>
</organism>
<keyword evidence="1" id="KW-0812">Transmembrane</keyword>
<comment type="caution">
    <text evidence="2">The sequence shown here is derived from an EMBL/GenBank/DDBJ whole genome shotgun (WGS) entry which is preliminary data.</text>
</comment>
<sequence length="111" mass="12372">MTKYEKILSLSKYAWITGSTFDITLSALAINAGVAKENYWFTKPIYEHFGLNGLITSFLILIPVVLIGINYLQSNAKSNRDKAVPLLLMGAGNILNIITTVDNVSEIFFKR</sequence>
<feature type="transmembrane region" description="Helical" evidence="1">
    <location>
        <begin position="12"/>
        <end position="34"/>
    </location>
</feature>
<keyword evidence="1" id="KW-0472">Membrane</keyword>
<name>A0A1F7I805_9BACT</name>
<dbReference type="STRING" id="1802055.A3A74_00565"/>
<protein>
    <recommendedName>
        <fullName evidence="4">DUF5658 domain-containing protein</fullName>
    </recommendedName>
</protein>
<evidence type="ECO:0000256" key="1">
    <source>
        <dbReference type="SAM" id="Phobius"/>
    </source>
</evidence>
<keyword evidence="1" id="KW-1133">Transmembrane helix</keyword>
<dbReference type="EMBL" id="MGAF01000048">
    <property type="protein sequence ID" value="OGK39498.1"/>
    <property type="molecule type" value="Genomic_DNA"/>
</dbReference>
<evidence type="ECO:0008006" key="4">
    <source>
        <dbReference type="Google" id="ProtNLM"/>
    </source>
</evidence>
<gene>
    <name evidence="2" type="ORF">A3A74_00565</name>
</gene>
<evidence type="ECO:0000313" key="2">
    <source>
        <dbReference type="EMBL" id="OGK39498.1"/>
    </source>
</evidence>
<dbReference type="AlphaFoldDB" id="A0A1F7I805"/>
<reference evidence="2 3" key="1">
    <citation type="journal article" date="2016" name="Nat. Commun.">
        <title>Thousands of microbial genomes shed light on interconnected biogeochemical processes in an aquifer system.</title>
        <authorList>
            <person name="Anantharaman K."/>
            <person name="Brown C.T."/>
            <person name="Hug L.A."/>
            <person name="Sharon I."/>
            <person name="Castelle C.J."/>
            <person name="Probst A.J."/>
            <person name="Thomas B.C."/>
            <person name="Singh A."/>
            <person name="Wilkins M.J."/>
            <person name="Karaoz U."/>
            <person name="Brodie E.L."/>
            <person name="Williams K.H."/>
            <person name="Hubbard S.S."/>
            <person name="Banfield J.F."/>
        </authorList>
    </citation>
    <scope>NUCLEOTIDE SEQUENCE [LARGE SCALE GENOMIC DNA]</scope>
</reference>
<proteinExistence type="predicted"/>
<dbReference type="Proteomes" id="UP000179270">
    <property type="component" value="Unassembled WGS sequence"/>
</dbReference>
<evidence type="ECO:0000313" key="3">
    <source>
        <dbReference type="Proteomes" id="UP000179270"/>
    </source>
</evidence>
<feature type="transmembrane region" description="Helical" evidence="1">
    <location>
        <begin position="54"/>
        <end position="72"/>
    </location>
</feature>
<accession>A0A1F7I805</accession>